<organism evidence="3">
    <name type="scientific">Eutreptiella gymnastica</name>
    <dbReference type="NCBI Taxonomy" id="73025"/>
    <lineage>
        <taxon>Eukaryota</taxon>
        <taxon>Discoba</taxon>
        <taxon>Euglenozoa</taxon>
        <taxon>Euglenida</taxon>
        <taxon>Spirocuta</taxon>
        <taxon>Euglenophyceae</taxon>
        <taxon>Eutreptiales</taxon>
        <taxon>Eutreptiaceae</taxon>
        <taxon>Eutreptiella</taxon>
    </lineage>
</organism>
<dbReference type="Gene3D" id="3.10.20.90">
    <property type="entry name" value="Phosphatidylinositol 3-kinase Catalytic Subunit, Chain A, domain 1"/>
    <property type="match status" value="1"/>
</dbReference>
<reference evidence="3" key="1">
    <citation type="submission" date="2021-01" db="EMBL/GenBank/DDBJ databases">
        <authorList>
            <person name="Corre E."/>
            <person name="Pelletier E."/>
            <person name="Niang G."/>
            <person name="Scheremetjew M."/>
            <person name="Finn R."/>
            <person name="Kale V."/>
            <person name="Holt S."/>
            <person name="Cochrane G."/>
            <person name="Meng A."/>
            <person name="Brown T."/>
            <person name="Cohen L."/>
        </authorList>
    </citation>
    <scope>NUCLEOTIDE SEQUENCE</scope>
    <source>
        <strain evidence="3">CCMP1594</strain>
    </source>
</reference>
<evidence type="ECO:0008006" key="4">
    <source>
        <dbReference type="Google" id="ProtNLM"/>
    </source>
</evidence>
<dbReference type="PIRSF" id="PIRSF003113">
    <property type="entry name" value="BolA"/>
    <property type="match status" value="1"/>
</dbReference>
<dbReference type="SUPFAM" id="SSF82657">
    <property type="entry name" value="BolA-like"/>
    <property type="match status" value="1"/>
</dbReference>
<accession>A0A7S4CYV5</accession>
<evidence type="ECO:0000256" key="1">
    <source>
        <dbReference type="ARBA" id="ARBA00005578"/>
    </source>
</evidence>
<dbReference type="PANTHER" id="PTHR46229:SF2">
    <property type="entry name" value="BOLA-LIKE PROTEIN 1"/>
    <property type="match status" value="1"/>
</dbReference>
<dbReference type="InterPro" id="IPR002634">
    <property type="entry name" value="BolA"/>
</dbReference>
<evidence type="ECO:0000313" key="3">
    <source>
        <dbReference type="EMBL" id="CAE0810713.1"/>
    </source>
</evidence>
<dbReference type="InterPro" id="IPR050961">
    <property type="entry name" value="BolA/IbaG_stress_morph_reg"/>
</dbReference>
<dbReference type="AlphaFoldDB" id="A0A7S4CYV5"/>
<dbReference type="Pfam" id="PF01722">
    <property type="entry name" value="BolA"/>
    <property type="match status" value="1"/>
</dbReference>
<proteinExistence type="inferred from homology"/>
<sequence length="93" mass="10521">MSDEATIKALLETKLEAHHVEVINCTGACSGMKIEVFVVSELFEGKKIIERQRMVNDVLNDKLEDGTIHAVTIKTKTVKQYEEMQKKKLEEAS</sequence>
<comment type="similarity">
    <text evidence="1 2">Belongs to the BolA/IbaG family.</text>
</comment>
<dbReference type="InterPro" id="IPR036065">
    <property type="entry name" value="BolA-like_sf"/>
</dbReference>
<evidence type="ECO:0000256" key="2">
    <source>
        <dbReference type="RuleBase" id="RU003860"/>
    </source>
</evidence>
<protein>
    <recommendedName>
        <fullName evidence="4">BolA-like protein</fullName>
    </recommendedName>
</protein>
<dbReference type="PANTHER" id="PTHR46229">
    <property type="entry name" value="BOLA TRANSCRIPTION REGULATOR"/>
    <property type="match status" value="1"/>
</dbReference>
<gene>
    <name evidence="3" type="ORF">EGYM00163_LOCUS21849</name>
</gene>
<dbReference type="EMBL" id="HBJA01061824">
    <property type="protein sequence ID" value="CAE0810713.1"/>
    <property type="molecule type" value="Transcribed_RNA"/>
</dbReference>
<name>A0A7S4CYV5_9EUGL</name>